<proteinExistence type="inferred from homology"/>
<sequence length="366" mass="38188">MAVTSNSPASATISPVGRPPTSRWKKLGFALLIGASLFGVGWLTSQPTTAPEDYARSGAAAPDKVGEIGQGFVPIPREMPAPVAIPVAAPPPSLPVPNPVRNFPMQPAAPMRPVPITGFQAQTGARVSASPAPVASSTATGVTPTGGDPLSDRLNAGQDMETSVATMLPNRHLFLTMGTPMPCITEQPIRTDVPGAFRCKVPSAVYSTSGAVALLDPGTWIVGQVREPLKRGMTRAFAVVTRLETPQGCLVKLRAPIGDQMGTAGIDGEVDTHFWERFRGFAMIALLDAAGQAAALGAARAIGGADGGGDLNFYNLQGMGQQLGQGSFGDDINIPPTLSTHEARSLVVMAMQDIDMRPCFNLRTVR</sequence>
<organism evidence="7 8">
    <name type="scientific">Skermanella aerolata</name>
    <dbReference type="NCBI Taxonomy" id="393310"/>
    <lineage>
        <taxon>Bacteria</taxon>
        <taxon>Pseudomonadati</taxon>
        <taxon>Pseudomonadota</taxon>
        <taxon>Alphaproteobacteria</taxon>
        <taxon>Rhodospirillales</taxon>
        <taxon>Azospirillaceae</taxon>
        <taxon>Skermanella</taxon>
    </lineage>
</organism>
<name>A0A512E1N2_9PROT</name>
<comment type="similarity">
    <text evidence="2">Belongs to the TrbI/VirB10 family.</text>
</comment>
<dbReference type="EMBL" id="BJYZ01000046">
    <property type="protein sequence ID" value="GEO42628.1"/>
    <property type="molecule type" value="Genomic_DNA"/>
</dbReference>
<dbReference type="GO" id="GO:0016020">
    <property type="term" value="C:membrane"/>
    <property type="evidence" value="ECO:0007669"/>
    <property type="project" value="UniProtKB-SubCell"/>
</dbReference>
<dbReference type="Pfam" id="PF03743">
    <property type="entry name" value="TrbI"/>
    <property type="match status" value="1"/>
</dbReference>
<evidence type="ECO:0000256" key="4">
    <source>
        <dbReference type="ARBA" id="ARBA00022989"/>
    </source>
</evidence>
<keyword evidence="5" id="KW-0472">Membrane</keyword>
<protein>
    <submittedName>
        <fullName evidence="7">Type VI secretion protein</fullName>
    </submittedName>
</protein>
<keyword evidence="8" id="KW-1185">Reference proteome</keyword>
<dbReference type="Gene3D" id="2.40.128.260">
    <property type="entry name" value="Type IV secretion system, VirB10/TraB/TrbI"/>
    <property type="match status" value="1"/>
</dbReference>
<evidence type="ECO:0000313" key="7">
    <source>
        <dbReference type="EMBL" id="GEO42628.1"/>
    </source>
</evidence>
<evidence type="ECO:0000256" key="2">
    <source>
        <dbReference type="ARBA" id="ARBA00010265"/>
    </source>
</evidence>
<reference evidence="7 8" key="1">
    <citation type="submission" date="2019-07" db="EMBL/GenBank/DDBJ databases">
        <title>Whole genome shotgun sequence of Skermanella aerolata NBRC 106429.</title>
        <authorList>
            <person name="Hosoyama A."/>
            <person name="Uohara A."/>
            <person name="Ohji S."/>
            <person name="Ichikawa N."/>
        </authorList>
    </citation>
    <scope>NUCLEOTIDE SEQUENCE [LARGE SCALE GENOMIC DNA]</scope>
    <source>
        <strain evidence="7 8">NBRC 106429</strain>
    </source>
</reference>
<dbReference type="InterPro" id="IPR005498">
    <property type="entry name" value="T4SS_VirB10/TraB/TrbI"/>
</dbReference>
<evidence type="ECO:0000256" key="5">
    <source>
        <dbReference type="ARBA" id="ARBA00023136"/>
    </source>
</evidence>
<gene>
    <name evidence="7" type="ORF">SAE02_67760</name>
</gene>
<dbReference type="CDD" id="cd16429">
    <property type="entry name" value="VirB10"/>
    <property type="match status" value="1"/>
</dbReference>
<dbReference type="RefSeq" id="WP_186818114.1">
    <property type="nucleotide sequence ID" value="NZ_BJYZ01000046.1"/>
</dbReference>
<dbReference type="InterPro" id="IPR042217">
    <property type="entry name" value="T4SS_VirB10/TrbI"/>
</dbReference>
<keyword evidence="4" id="KW-1133">Transmembrane helix</keyword>
<evidence type="ECO:0000313" key="8">
    <source>
        <dbReference type="Proteomes" id="UP000321523"/>
    </source>
</evidence>
<keyword evidence="3" id="KW-0812">Transmembrane</keyword>
<dbReference type="Proteomes" id="UP000321523">
    <property type="component" value="Unassembled WGS sequence"/>
</dbReference>
<dbReference type="AlphaFoldDB" id="A0A512E1N2"/>
<evidence type="ECO:0000256" key="6">
    <source>
        <dbReference type="SAM" id="MobiDB-lite"/>
    </source>
</evidence>
<feature type="region of interest" description="Disordered" evidence="6">
    <location>
        <begin position="1"/>
        <end position="20"/>
    </location>
</feature>
<evidence type="ECO:0000256" key="1">
    <source>
        <dbReference type="ARBA" id="ARBA00004167"/>
    </source>
</evidence>
<evidence type="ECO:0000256" key="3">
    <source>
        <dbReference type="ARBA" id="ARBA00022692"/>
    </source>
</evidence>
<feature type="compositionally biased region" description="Low complexity" evidence="6">
    <location>
        <begin position="127"/>
        <end position="140"/>
    </location>
</feature>
<comment type="caution">
    <text evidence="7">The sequence shown here is derived from an EMBL/GenBank/DDBJ whole genome shotgun (WGS) entry which is preliminary data.</text>
</comment>
<comment type="subcellular location">
    <subcellularLocation>
        <location evidence="1">Membrane</location>
        <topology evidence="1">Single-pass membrane protein</topology>
    </subcellularLocation>
</comment>
<accession>A0A512E1N2</accession>
<feature type="compositionally biased region" description="Polar residues" evidence="6">
    <location>
        <begin position="1"/>
        <end position="13"/>
    </location>
</feature>
<feature type="region of interest" description="Disordered" evidence="6">
    <location>
        <begin position="122"/>
        <end position="155"/>
    </location>
</feature>